<feature type="transmembrane region" description="Helical" evidence="1">
    <location>
        <begin position="6"/>
        <end position="28"/>
    </location>
</feature>
<protein>
    <submittedName>
        <fullName evidence="2">Uncharacterized protein</fullName>
    </submittedName>
</protein>
<dbReference type="AlphaFoldDB" id="A7T0W0"/>
<keyword evidence="1" id="KW-0812">Transmembrane</keyword>
<proteinExistence type="predicted"/>
<evidence type="ECO:0000313" key="2">
    <source>
        <dbReference type="EMBL" id="EDO30407.1"/>
    </source>
</evidence>
<organism evidence="2 3">
    <name type="scientific">Nematostella vectensis</name>
    <name type="common">Starlet sea anemone</name>
    <dbReference type="NCBI Taxonomy" id="45351"/>
    <lineage>
        <taxon>Eukaryota</taxon>
        <taxon>Metazoa</taxon>
        <taxon>Cnidaria</taxon>
        <taxon>Anthozoa</taxon>
        <taxon>Hexacorallia</taxon>
        <taxon>Actiniaria</taxon>
        <taxon>Edwardsiidae</taxon>
        <taxon>Nematostella</taxon>
    </lineage>
</organism>
<keyword evidence="1" id="KW-1133">Transmembrane helix</keyword>
<dbReference type="InParanoid" id="A7T0W0"/>
<feature type="non-terminal residue" evidence="2">
    <location>
        <position position="1"/>
    </location>
</feature>
<evidence type="ECO:0000313" key="3">
    <source>
        <dbReference type="Proteomes" id="UP000001593"/>
    </source>
</evidence>
<name>A7T0W0_NEMVE</name>
<reference evidence="2 3" key="1">
    <citation type="journal article" date="2007" name="Science">
        <title>Sea anemone genome reveals ancestral eumetazoan gene repertoire and genomic organization.</title>
        <authorList>
            <person name="Putnam N.H."/>
            <person name="Srivastava M."/>
            <person name="Hellsten U."/>
            <person name="Dirks B."/>
            <person name="Chapman J."/>
            <person name="Salamov A."/>
            <person name="Terry A."/>
            <person name="Shapiro H."/>
            <person name="Lindquist E."/>
            <person name="Kapitonov V.V."/>
            <person name="Jurka J."/>
            <person name="Genikhovich G."/>
            <person name="Grigoriev I.V."/>
            <person name="Lucas S.M."/>
            <person name="Steele R.E."/>
            <person name="Finnerty J.R."/>
            <person name="Technau U."/>
            <person name="Martindale M.Q."/>
            <person name="Rokhsar D.S."/>
        </authorList>
    </citation>
    <scope>NUCLEOTIDE SEQUENCE [LARGE SCALE GENOMIC DNA]</scope>
    <source>
        <strain evidence="3">CH2 X CH6</strain>
    </source>
</reference>
<evidence type="ECO:0000256" key="1">
    <source>
        <dbReference type="SAM" id="Phobius"/>
    </source>
</evidence>
<accession>A7T0W0</accession>
<sequence length="51" mass="5748">YCWSMVPTVGAWSLLLAHGLYLWSLLLAHGPYCWSMDPNAWVGSLMLEYGS</sequence>
<dbReference type="Proteomes" id="UP000001593">
    <property type="component" value="Unassembled WGS sequence"/>
</dbReference>
<keyword evidence="3" id="KW-1185">Reference proteome</keyword>
<dbReference type="EMBL" id="DS470054">
    <property type="protein sequence ID" value="EDO30407.1"/>
    <property type="molecule type" value="Genomic_DNA"/>
</dbReference>
<gene>
    <name evidence="2" type="ORF">NEMVEDRAFT_v1g140864</name>
</gene>
<keyword evidence="1" id="KW-0472">Membrane</keyword>
<dbReference type="HOGENOM" id="CLU_3112442_0_0_1"/>